<dbReference type="InterPro" id="IPR038731">
    <property type="entry name" value="RgtA/B/C-like"/>
</dbReference>
<organism evidence="10 11">
    <name type="scientific">Aerophobetes bacterium</name>
    <dbReference type="NCBI Taxonomy" id="2030807"/>
    <lineage>
        <taxon>Bacteria</taxon>
        <taxon>Candidatus Aerophobota</taxon>
    </lineage>
</organism>
<reference evidence="10 11" key="1">
    <citation type="submission" date="2019-03" db="EMBL/GenBank/DDBJ databases">
        <title>Metabolic potential of uncultured bacteria and archaea associated with petroleum seepage in deep-sea sediments.</title>
        <authorList>
            <person name="Dong X."/>
            <person name="Hubert C."/>
        </authorList>
    </citation>
    <scope>NUCLEOTIDE SEQUENCE [LARGE SCALE GENOMIC DNA]</scope>
    <source>
        <strain evidence="10">E44_bin7</strain>
    </source>
</reference>
<evidence type="ECO:0000256" key="6">
    <source>
        <dbReference type="ARBA" id="ARBA00022989"/>
    </source>
</evidence>
<feature type="transmembrane region" description="Helical" evidence="8">
    <location>
        <begin position="185"/>
        <end position="204"/>
    </location>
</feature>
<feature type="transmembrane region" description="Helical" evidence="8">
    <location>
        <begin position="156"/>
        <end position="176"/>
    </location>
</feature>
<comment type="subcellular location">
    <subcellularLocation>
        <location evidence="1">Cell membrane</location>
        <topology evidence="1">Multi-pass membrane protein</topology>
    </subcellularLocation>
</comment>
<dbReference type="GO" id="GO:0009103">
    <property type="term" value="P:lipopolysaccharide biosynthetic process"/>
    <property type="evidence" value="ECO:0007669"/>
    <property type="project" value="UniProtKB-ARBA"/>
</dbReference>
<dbReference type="GO" id="GO:0005886">
    <property type="term" value="C:plasma membrane"/>
    <property type="evidence" value="ECO:0007669"/>
    <property type="project" value="UniProtKB-SubCell"/>
</dbReference>
<feature type="transmembrane region" description="Helical" evidence="8">
    <location>
        <begin position="409"/>
        <end position="426"/>
    </location>
</feature>
<protein>
    <submittedName>
        <fullName evidence="10">Glycosyltransferase family 39 protein</fullName>
    </submittedName>
</protein>
<feature type="transmembrane region" description="Helical" evidence="8">
    <location>
        <begin position="210"/>
        <end position="229"/>
    </location>
</feature>
<feature type="transmembrane region" description="Helical" evidence="8">
    <location>
        <begin position="15"/>
        <end position="35"/>
    </location>
</feature>
<proteinExistence type="predicted"/>
<feature type="transmembrane region" description="Helical" evidence="8">
    <location>
        <begin position="357"/>
        <end position="378"/>
    </location>
</feature>
<dbReference type="Pfam" id="PF13231">
    <property type="entry name" value="PMT_2"/>
    <property type="match status" value="1"/>
</dbReference>
<keyword evidence="3" id="KW-0328">Glycosyltransferase</keyword>
<dbReference type="PANTHER" id="PTHR33908:SF11">
    <property type="entry name" value="MEMBRANE PROTEIN"/>
    <property type="match status" value="1"/>
</dbReference>
<keyword evidence="2" id="KW-1003">Cell membrane</keyword>
<name>A0A523RNA2_UNCAE</name>
<keyword evidence="5 8" id="KW-0812">Transmembrane</keyword>
<evidence type="ECO:0000313" key="11">
    <source>
        <dbReference type="Proteomes" id="UP000316360"/>
    </source>
</evidence>
<keyword evidence="6 8" id="KW-1133">Transmembrane helix</keyword>
<evidence type="ECO:0000259" key="9">
    <source>
        <dbReference type="Pfam" id="PF13231"/>
    </source>
</evidence>
<feature type="transmembrane region" description="Helical" evidence="8">
    <location>
        <begin position="282"/>
        <end position="312"/>
    </location>
</feature>
<dbReference type="EMBL" id="SOKJ01000434">
    <property type="protein sequence ID" value="TET07262.1"/>
    <property type="molecule type" value="Genomic_DNA"/>
</dbReference>
<feature type="transmembrane region" description="Helical" evidence="8">
    <location>
        <begin position="438"/>
        <end position="455"/>
    </location>
</feature>
<accession>A0A523RNA2</accession>
<keyword evidence="7 8" id="KW-0472">Membrane</keyword>
<dbReference type="Proteomes" id="UP000316360">
    <property type="component" value="Unassembled WGS sequence"/>
</dbReference>
<keyword evidence="4 10" id="KW-0808">Transferase</keyword>
<feature type="transmembrane region" description="Helical" evidence="8">
    <location>
        <begin position="385"/>
        <end position="403"/>
    </location>
</feature>
<evidence type="ECO:0000256" key="2">
    <source>
        <dbReference type="ARBA" id="ARBA00022475"/>
    </source>
</evidence>
<dbReference type="AlphaFoldDB" id="A0A523RNA2"/>
<dbReference type="PANTHER" id="PTHR33908">
    <property type="entry name" value="MANNOSYLTRANSFERASE YKCB-RELATED"/>
    <property type="match status" value="1"/>
</dbReference>
<feature type="domain" description="Glycosyltransferase RgtA/B/C/D-like" evidence="9">
    <location>
        <begin position="150"/>
        <end position="277"/>
    </location>
</feature>
<dbReference type="GO" id="GO:0016763">
    <property type="term" value="F:pentosyltransferase activity"/>
    <property type="evidence" value="ECO:0007669"/>
    <property type="project" value="TreeGrafter"/>
</dbReference>
<feature type="non-terminal residue" evidence="10">
    <location>
        <position position="1"/>
    </location>
</feature>
<dbReference type="InterPro" id="IPR050297">
    <property type="entry name" value="LipidA_mod_glycosyltrf_83"/>
</dbReference>
<evidence type="ECO:0000256" key="5">
    <source>
        <dbReference type="ARBA" id="ARBA00022692"/>
    </source>
</evidence>
<sequence length="591" mass="67232">KWLKFETNSFLESSLFSLGIGLAVFTYLVIGFGLMGLFNKWVINFLVVGMFFLTYNEIGDFIQQTKTKLKNLVDLKVPLIETILFVILFVQIVFNLFGASVLPSNWDALAVHLARPKEWIRLSRLTSVPYLRFGGGNLPYNIGILYGMSLLVKDAILAKLISFAFGILTAMGIYSLGKRYFSRRIGLFSAAIFYTTPIVSYVSTTAGVDLGFTFYAFLAAYALINWITSRRRGWLIISAVMGGLCLGSKWTGFLSMSILSLGILVDGFLFKKEKFTLAVKNFLLFTLLGGAIGSFWYLRAFIISGSSIFTLLYDLLKGSAQRGAFAMNVTKEIIGPGLDLAKTYLFLPWNITMHPGIFRGLGAIGLLFLAFLPFVVFPRFRRDKVIKFILYYSLIYLVFWSWSIPYKRGLIPVISLLSIIVACVVNEMSNVNKFIKSFIFTLFILGLIFQTFYLTPEGLGKVYQRMVVFAGLESQEDYIIRNERTYSVFKYVNEKLPPNAKIFVMNEPRTFYCDRPYVTTMPSIHSLLKRNSRGILVEFRKAGLTHLVVNEYLRDAHGIRGSTVLLPRLEKEDLLVIYDEDPFVVFEIRYR</sequence>
<evidence type="ECO:0000256" key="4">
    <source>
        <dbReference type="ARBA" id="ARBA00022679"/>
    </source>
</evidence>
<evidence type="ECO:0000313" key="10">
    <source>
        <dbReference type="EMBL" id="TET07262.1"/>
    </source>
</evidence>
<gene>
    <name evidence="10" type="ORF">E3J84_07635</name>
</gene>
<comment type="caution">
    <text evidence="10">The sequence shown here is derived from an EMBL/GenBank/DDBJ whole genome shotgun (WGS) entry which is preliminary data.</text>
</comment>
<evidence type="ECO:0000256" key="3">
    <source>
        <dbReference type="ARBA" id="ARBA00022676"/>
    </source>
</evidence>
<feature type="transmembrane region" description="Helical" evidence="8">
    <location>
        <begin position="79"/>
        <end position="102"/>
    </location>
</feature>
<evidence type="ECO:0000256" key="8">
    <source>
        <dbReference type="SAM" id="Phobius"/>
    </source>
</evidence>
<evidence type="ECO:0000256" key="7">
    <source>
        <dbReference type="ARBA" id="ARBA00023136"/>
    </source>
</evidence>
<evidence type="ECO:0000256" key="1">
    <source>
        <dbReference type="ARBA" id="ARBA00004651"/>
    </source>
</evidence>
<feature type="transmembrane region" description="Helical" evidence="8">
    <location>
        <begin position="41"/>
        <end position="58"/>
    </location>
</feature>